<name>A0A1T4XJM2_9BACT</name>
<sequence length="151" mass="16798">MSELIIAISILGILAGIVIVRMWGAFGASQETLATSRVEMLNSALHSWSSANREMSFMRRDETTSDELVVLRDLQYRNPNQALASVGSPYVPPEYNPGNSSSDKDFRIRWNGRTFELVRPGEAGTGLLMVFDGSDFTEPFPFPENYQSSGR</sequence>
<gene>
    <name evidence="1" type="ORF">SAMN02745166_01608</name>
</gene>
<dbReference type="Gene3D" id="3.30.700.10">
    <property type="entry name" value="Glycoprotein, Type 4 Pilin"/>
    <property type="match status" value="1"/>
</dbReference>
<dbReference type="SUPFAM" id="SSF54523">
    <property type="entry name" value="Pili subunits"/>
    <property type="match status" value="1"/>
</dbReference>
<dbReference type="EMBL" id="FUYE01000004">
    <property type="protein sequence ID" value="SKA89717.1"/>
    <property type="molecule type" value="Genomic_DNA"/>
</dbReference>
<dbReference type="STRING" id="48467.SAMN02745166_01608"/>
<evidence type="ECO:0000313" key="2">
    <source>
        <dbReference type="Proteomes" id="UP000190774"/>
    </source>
</evidence>
<protein>
    <recommendedName>
        <fullName evidence="3">Type II secretion system protein</fullName>
    </recommendedName>
</protein>
<reference evidence="2" key="1">
    <citation type="submission" date="2017-02" db="EMBL/GenBank/DDBJ databases">
        <authorList>
            <person name="Varghese N."/>
            <person name="Submissions S."/>
        </authorList>
    </citation>
    <scope>NUCLEOTIDE SEQUENCE [LARGE SCALE GENOMIC DNA]</scope>
    <source>
        <strain evidence="2">ATCC 700200</strain>
    </source>
</reference>
<accession>A0A1T4XJM2</accession>
<keyword evidence="2" id="KW-1185">Reference proteome</keyword>
<dbReference type="AlphaFoldDB" id="A0A1T4XJM2"/>
<dbReference type="InterPro" id="IPR045584">
    <property type="entry name" value="Pilin-like"/>
</dbReference>
<evidence type="ECO:0008006" key="3">
    <source>
        <dbReference type="Google" id="ProtNLM"/>
    </source>
</evidence>
<evidence type="ECO:0000313" key="1">
    <source>
        <dbReference type="EMBL" id="SKA89717.1"/>
    </source>
</evidence>
<proteinExistence type="predicted"/>
<organism evidence="1 2">
    <name type="scientific">Prosthecobacter debontii</name>
    <dbReference type="NCBI Taxonomy" id="48467"/>
    <lineage>
        <taxon>Bacteria</taxon>
        <taxon>Pseudomonadati</taxon>
        <taxon>Verrucomicrobiota</taxon>
        <taxon>Verrucomicrobiia</taxon>
        <taxon>Verrucomicrobiales</taxon>
        <taxon>Verrucomicrobiaceae</taxon>
        <taxon>Prosthecobacter</taxon>
    </lineage>
</organism>
<dbReference type="Proteomes" id="UP000190774">
    <property type="component" value="Unassembled WGS sequence"/>
</dbReference>